<dbReference type="AlphaFoldDB" id="A0A1G6HLM1"/>
<keyword evidence="6 9" id="KW-1133">Transmembrane helix</keyword>
<dbReference type="GO" id="GO:0005886">
    <property type="term" value="C:plasma membrane"/>
    <property type="evidence" value="ECO:0007669"/>
    <property type="project" value="UniProtKB-SubCell"/>
</dbReference>
<dbReference type="GO" id="GO:0022857">
    <property type="term" value="F:transmembrane transporter activity"/>
    <property type="evidence" value="ECO:0007669"/>
    <property type="project" value="InterPro"/>
</dbReference>
<evidence type="ECO:0000256" key="6">
    <source>
        <dbReference type="ARBA" id="ARBA00022989"/>
    </source>
</evidence>
<dbReference type="InterPro" id="IPR000522">
    <property type="entry name" value="ABC_transptr_permease_BtuC"/>
</dbReference>
<dbReference type="PANTHER" id="PTHR30472:SF19">
    <property type="entry name" value="PETROBACTIN IMPORT SYSTEM PERMEASE PROTEIN YCLO"/>
    <property type="match status" value="1"/>
</dbReference>
<evidence type="ECO:0000256" key="5">
    <source>
        <dbReference type="ARBA" id="ARBA00022692"/>
    </source>
</evidence>
<evidence type="ECO:0000256" key="2">
    <source>
        <dbReference type="ARBA" id="ARBA00007935"/>
    </source>
</evidence>
<dbReference type="PANTHER" id="PTHR30472">
    <property type="entry name" value="FERRIC ENTEROBACTIN TRANSPORT SYSTEM PERMEASE PROTEIN"/>
    <property type="match status" value="1"/>
</dbReference>
<gene>
    <name evidence="10" type="ORF">SAMN05216410_1125</name>
</gene>
<evidence type="ECO:0000313" key="11">
    <source>
        <dbReference type="Proteomes" id="UP000199039"/>
    </source>
</evidence>
<reference evidence="10 11" key="1">
    <citation type="submission" date="2016-09" db="EMBL/GenBank/DDBJ databases">
        <authorList>
            <person name="Capua I."/>
            <person name="De Benedictis P."/>
            <person name="Joannis T."/>
            <person name="Lombin L.H."/>
            <person name="Cattoli G."/>
        </authorList>
    </citation>
    <scope>NUCLEOTIDE SEQUENCE [LARGE SCALE GENOMIC DNA]</scope>
    <source>
        <strain evidence="10 11">ISLP-3</strain>
    </source>
</reference>
<feature type="compositionally biased region" description="Polar residues" evidence="8">
    <location>
        <begin position="1"/>
        <end position="12"/>
    </location>
</feature>
<dbReference type="InterPro" id="IPR037294">
    <property type="entry name" value="ABC_BtuC-like"/>
</dbReference>
<keyword evidence="4" id="KW-1003">Cell membrane</keyword>
<feature type="transmembrane region" description="Helical" evidence="9">
    <location>
        <begin position="224"/>
        <end position="241"/>
    </location>
</feature>
<dbReference type="GO" id="GO:0033214">
    <property type="term" value="P:siderophore-iron import into cell"/>
    <property type="evidence" value="ECO:0007669"/>
    <property type="project" value="TreeGrafter"/>
</dbReference>
<dbReference type="Gene3D" id="1.10.3470.10">
    <property type="entry name" value="ABC transporter involved in vitamin B12 uptake, BtuC"/>
    <property type="match status" value="1"/>
</dbReference>
<evidence type="ECO:0000256" key="4">
    <source>
        <dbReference type="ARBA" id="ARBA00022475"/>
    </source>
</evidence>
<feature type="transmembrane region" description="Helical" evidence="9">
    <location>
        <begin position="125"/>
        <end position="143"/>
    </location>
</feature>
<protein>
    <submittedName>
        <fullName evidence="10">Iron complex transport system permease protein</fullName>
    </submittedName>
</protein>
<feature type="transmembrane region" description="Helical" evidence="9">
    <location>
        <begin position="310"/>
        <end position="329"/>
    </location>
</feature>
<feature type="transmembrane region" description="Helical" evidence="9">
    <location>
        <begin position="54"/>
        <end position="73"/>
    </location>
</feature>
<accession>A0A1G6HLM1</accession>
<feature type="transmembrane region" description="Helical" evidence="9">
    <location>
        <begin position="335"/>
        <end position="357"/>
    </location>
</feature>
<comment type="similarity">
    <text evidence="2">Belongs to the binding-protein-dependent transport system permease family. FecCD subfamily.</text>
</comment>
<feature type="transmembrane region" description="Helical" evidence="9">
    <location>
        <begin position="85"/>
        <end position="105"/>
    </location>
</feature>
<dbReference type="STRING" id="1814289.SAMN05216410_1125"/>
<feature type="transmembrane region" description="Helical" evidence="9">
    <location>
        <begin position="270"/>
        <end position="298"/>
    </location>
</feature>
<dbReference type="OrthoDB" id="9796260at2"/>
<evidence type="ECO:0000256" key="7">
    <source>
        <dbReference type="ARBA" id="ARBA00023136"/>
    </source>
</evidence>
<dbReference type="SUPFAM" id="SSF81345">
    <property type="entry name" value="ABC transporter involved in vitamin B12 uptake, BtuC"/>
    <property type="match status" value="1"/>
</dbReference>
<organism evidence="10 11">
    <name type="scientific">Sanguibacter gelidistatuariae</name>
    <dbReference type="NCBI Taxonomy" id="1814289"/>
    <lineage>
        <taxon>Bacteria</taxon>
        <taxon>Bacillati</taxon>
        <taxon>Actinomycetota</taxon>
        <taxon>Actinomycetes</taxon>
        <taxon>Micrococcales</taxon>
        <taxon>Sanguibacteraceae</taxon>
        <taxon>Sanguibacter</taxon>
    </lineage>
</organism>
<keyword evidence="7 9" id="KW-0472">Membrane</keyword>
<feature type="transmembrane region" description="Helical" evidence="9">
    <location>
        <begin position="174"/>
        <end position="193"/>
    </location>
</feature>
<keyword evidence="11" id="KW-1185">Reference proteome</keyword>
<evidence type="ECO:0000256" key="3">
    <source>
        <dbReference type="ARBA" id="ARBA00022448"/>
    </source>
</evidence>
<evidence type="ECO:0000256" key="8">
    <source>
        <dbReference type="SAM" id="MobiDB-lite"/>
    </source>
</evidence>
<sequence length="362" mass="39328">MSVLSTPTSAPSATGLPDAEPGLRRRLAARAARLPRLPRLPARVTARLTPAARLWIVGALTAIAIACFLLLFIRGSFDFTFPRRLTMVGAMVIAAFTQGVGTVVFHTVTGNRILTPSIIGFDSMYTLMQTLIVFVFGGTVIASTEGLPKLVAQTALMVLFATLLYRWLFSGRFGSLFLMLLVGVVIGMAFDSLSTFLQRLLSPTEYDLLSVKLFGRLSAVKDDYLPLAFAVCAVIAVVVWLRRMRLDALLLGRDAATAIGVDHKRELTVMLVLVATMIAFSTALVGPMTFYGFIVATLAYQLAGTYKHAYVLPMAFLLGLFTLAAGQFLMQHVFYAAGFLTVIIEFVGGLLFLLLILRKGTL</sequence>
<dbReference type="Pfam" id="PF01032">
    <property type="entry name" value="FecCD"/>
    <property type="match status" value="1"/>
</dbReference>
<dbReference type="Proteomes" id="UP000199039">
    <property type="component" value="Unassembled WGS sequence"/>
</dbReference>
<keyword evidence="5 9" id="KW-0812">Transmembrane</keyword>
<keyword evidence="3" id="KW-0813">Transport</keyword>
<name>A0A1G6HLM1_9MICO</name>
<dbReference type="EMBL" id="FMYH01000001">
    <property type="protein sequence ID" value="SDB95063.1"/>
    <property type="molecule type" value="Genomic_DNA"/>
</dbReference>
<dbReference type="RefSeq" id="WP_093181371.1">
    <property type="nucleotide sequence ID" value="NZ_FMYH01000001.1"/>
</dbReference>
<evidence type="ECO:0000256" key="1">
    <source>
        <dbReference type="ARBA" id="ARBA00004651"/>
    </source>
</evidence>
<feature type="region of interest" description="Disordered" evidence="8">
    <location>
        <begin position="1"/>
        <end position="20"/>
    </location>
</feature>
<proteinExistence type="inferred from homology"/>
<evidence type="ECO:0000256" key="9">
    <source>
        <dbReference type="SAM" id="Phobius"/>
    </source>
</evidence>
<comment type="subcellular location">
    <subcellularLocation>
        <location evidence="1">Cell membrane</location>
        <topology evidence="1">Multi-pass membrane protein</topology>
    </subcellularLocation>
</comment>
<evidence type="ECO:0000313" key="10">
    <source>
        <dbReference type="EMBL" id="SDB95063.1"/>
    </source>
</evidence>